<dbReference type="AlphaFoldDB" id="J0ZPG2"/>
<dbReference type="SUPFAM" id="SSF53271">
    <property type="entry name" value="PRTase-like"/>
    <property type="match status" value="1"/>
</dbReference>
<dbReference type="PANTHER" id="PTHR47505">
    <property type="entry name" value="DNA UTILIZATION PROTEIN YHGH"/>
    <property type="match status" value="1"/>
</dbReference>
<accession>J0ZPG2</accession>
<dbReference type="HOGENOM" id="CLU_054549_0_0_5"/>
<feature type="domain" description="Phosphoribosyltransferase" evidence="2">
    <location>
        <begin position="173"/>
        <end position="234"/>
    </location>
</feature>
<evidence type="ECO:0000259" key="2">
    <source>
        <dbReference type="Pfam" id="PF00156"/>
    </source>
</evidence>
<dbReference type="Proteomes" id="UP000008952">
    <property type="component" value="Unassembled WGS sequence"/>
</dbReference>
<dbReference type="EMBL" id="AIMB01000007">
    <property type="protein sequence ID" value="EJF90463.1"/>
    <property type="molecule type" value="Genomic_DNA"/>
</dbReference>
<dbReference type="Pfam" id="PF18912">
    <property type="entry name" value="DZR_2"/>
    <property type="match status" value="1"/>
</dbReference>
<proteinExistence type="inferred from homology"/>
<gene>
    <name evidence="4" type="ORF">ME5_00864</name>
</gene>
<dbReference type="InterPro" id="IPR051910">
    <property type="entry name" value="ComF/GntX_DNA_util-trans"/>
</dbReference>
<dbReference type="eggNOG" id="COG1040">
    <property type="taxonomic scope" value="Bacteria"/>
</dbReference>
<dbReference type="PATRIC" id="fig|1094558.3.peg.949"/>
<keyword evidence="5" id="KW-1185">Reference proteome</keyword>
<dbReference type="CDD" id="cd06223">
    <property type="entry name" value="PRTases_typeI"/>
    <property type="match status" value="1"/>
</dbReference>
<dbReference type="InterPro" id="IPR044005">
    <property type="entry name" value="DZR_2"/>
</dbReference>
<reference evidence="4 5" key="1">
    <citation type="submission" date="2012-03" db="EMBL/GenBank/DDBJ databases">
        <title>The Genome Sequence of Bartonella tamiae Th239.</title>
        <authorList>
            <consortium name="The Broad Institute Genome Sequencing Platform"/>
            <consortium name="The Broad Institute Genome Sequencing Center for Infectious Disease"/>
            <person name="Feldgarden M."/>
            <person name="Kirby J."/>
            <person name="Kosoy M."/>
            <person name="Birtles R."/>
            <person name="Probert W.S."/>
            <person name="Chiaraviglio L."/>
            <person name="Young S.K."/>
            <person name="Zeng Q."/>
            <person name="Gargeya S."/>
            <person name="Fitzgerald M."/>
            <person name="Haas B."/>
            <person name="Abouelleil A."/>
            <person name="Alvarado L."/>
            <person name="Arachchi H.M."/>
            <person name="Berlin A."/>
            <person name="Chapman S.B."/>
            <person name="Gearin G."/>
            <person name="Goldberg J."/>
            <person name="Griggs A."/>
            <person name="Gujja S."/>
            <person name="Hansen M."/>
            <person name="Heiman D."/>
            <person name="Howarth C."/>
            <person name="Larimer J."/>
            <person name="Lui A."/>
            <person name="MacDonald P.J.P."/>
            <person name="McCowen C."/>
            <person name="Montmayeur A."/>
            <person name="Murphy C."/>
            <person name="Neiman D."/>
            <person name="Pearson M."/>
            <person name="Priest M."/>
            <person name="Roberts A."/>
            <person name="Saif S."/>
            <person name="Shea T."/>
            <person name="Sisk P."/>
            <person name="Stolte C."/>
            <person name="Sykes S."/>
            <person name="Wortman J."/>
            <person name="Nusbaum C."/>
            <person name="Birren B."/>
        </authorList>
    </citation>
    <scope>NUCLEOTIDE SEQUENCE [LARGE SCALE GENOMIC DNA]</scope>
    <source>
        <strain evidence="4 5">Th239</strain>
    </source>
</reference>
<evidence type="ECO:0000313" key="5">
    <source>
        <dbReference type="Proteomes" id="UP000008952"/>
    </source>
</evidence>
<dbReference type="InterPro" id="IPR000836">
    <property type="entry name" value="PRTase_dom"/>
</dbReference>
<dbReference type="RefSeq" id="WP_008038813.1">
    <property type="nucleotide sequence ID" value="NZ_JH725147.1"/>
</dbReference>
<comment type="similarity">
    <text evidence="1">Belongs to the ComF/GntX family.</text>
</comment>
<protein>
    <submittedName>
        <fullName evidence="4">ComF family protein</fullName>
    </submittedName>
</protein>
<organism evidence="4 5">
    <name type="scientific">Bartonella tamiae Th239</name>
    <dbReference type="NCBI Taxonomy" id="1094558"/>
    <lineage>
        <taxon>Bacteria</taxon>
        <taxon>Pseudomonadati</taxon>
        <taxon>Pseudomonadota</taxon>
        <taxon>Alphaproteobacteria</taxon>
        <taxon>Hyphomicrobiales</taxon>
        <taxon>Bartonellaceae</taxon>
        <taxon>Bartonella</taxon>
    </lineage>
</organism>
<comment type="caution">
    <text evidence="4">The sequence shown here is derived from an EMBL/GenBank/DDBJ whole genome shotgun (WGS) entry which is preliminary data.</text>
</comment>
<dbReference type="STRING" id="1094558.ME5_00864"/>
<dbReference type="PANTHER" id="PTHR47505:SF1">
    <property type="entry name" value="DNA UTILIZATION PROTEIN YHGH"/>
    <property type="match status" value="1"/>
</dbReference>
<evidence type="ECO:0000256" key="1">
    <source>
        <dbReference type="ARBA" id="ARBA00008007"/>
    </source>
</evidence>
<name>J0ZPG2_9HYPH</name>
<sequence>MKQIVDHGLRLLFPPTCPGCGIIVAQTGSVCASCWQELQFITKPYCPVMGTPFAYDHGQDILSAYALKSPPPFKRARSALIHNGLARSLVTRLKYGDRTELAPSMARWMAHTGSELLDECDMIIPVPLHWRRFFRRSYNQAAELARHLAMQNNKPMRPELLSRNRHTSQQVGLIAKERKRNVYRAFIVPLKHEKDIKNRHILLIDDVYTTGATVIAATRALRHAGAAQVDILTFSRVLN</sequence>
<dbReference type="OrthoDB" id="9779910at2"/>
<dbReference type="Pfam" id="PF00156">
    <property type="entry name" value="Pribosyltran"/>
    <property type="match status" value="1"/>
</dbReference>
<evidence type="ECO:0000259" key="3">
    <source>
        <dbReference type="Pfam" id="PF18912"/>
    </source>
</evidence>
<feature type="domain" description="Double zinc ribbon" evidence="3">
    <location>
        <begin position="9"/>
        <end position="56"/>
    </location>
</feature>
<evidence type="ECO:0000313" key="4">
    <source>
        <dbReference type="EMBL" id="EJF90463.1"/>
    </source>
</evidence>
<dbReference type="Gene3D" id="3.40.50.2020">
    <property type="match status" value="1"/>
</dbReference>
<dbReference type="InterPro" id="IPR029057">
    <property type="entry name" value="PRTase-like"/>
</dbReference>